<organism evidence="1 2">
    <name type="scientific">Pleionea litopenaei</name>
    <dbReference type="NCBI Taxonomy" id="3070815"/>
    <lineage>
        <taxon>Bacteria</taxon>
        <taxon>Pseudomonadati</taxon>
        <taxon>Pseudomonadota</taxon>
        <taxon>Gammaproteobacteria</taxon>
        <taxon>Oceanospirillales</taxon>
        <taxon>Pleioneaceae</taxon>
        <taxon>Pleionea</taxon>
    </lineage>
</organism>
<protein>
    <recommendedName>
        <fullName evidence="3">Glutathione synthetase-like protein</fullName>
    </recommendedName>
</protein>
<dbReference type="Gene3D" id="3.30.470.20">
    <property type="entry name" value="ATP-grasp fold, B domain"/>
    <property type="match status" value="1"/>
</dbReference>
<dbReference type="PANTHER" id="PTHR39217:SF1">
    <property type="entry name" value="GLUTATHIONE SYNTHETASE"/>
    <property type="match status" value="1"/>
</dbReference>
<sequence>MKKFDVVILTDNRYAGSVKRDWYSLQVMLEDELINNALKEQGLRSTVLSWQDPEFDWSNTHSVLFSSTWDYFDKFGQFEAWFNEVQEQCICINPAKTIRWNMDKHYLLDLKENGIRTVHSEILKRGKTYNFAQELESRGISEGIIKPTVSGAARHTYRVNSNISSNLCDTLNKLLEKEDFIIQPFQKNIVEQGELSLMVMGGKFTHAVRKVAAQGDFRVQDDHGGRVIPYFPSNEEINFAESAVRACDPEPLYARVDIVVNNDGDLAIMELELIEPELFLRFCAPAAKQLAVAVNQYLKTQS</sequence>
<dbReference type="InterPro" id="IPR053191">
    <property type="entry name" value="DcsG_Biosynth_Enzyme"/>
</dbReference>
<dbReference type="GO" id="GO:0003824">
    <property type="term" value="F:catalytic activity"/>
    <property type="evidence" value="ECO:0007669"/>
    <property type="project" value="UniProtKB-ARBA"/>
</dbReference>
<evidence type="ECO:0008006" key="3">
    <source>
        <dbReference type="Google" id="ProtNLM"/>
    </source>
</evidence>
<evidence type="ECO:0000313" key="1">
    <source>
        <dbReference type="EMBL" id="WMS87749.1"/>
    </source>
</evidence>
<dbReference type="SUPFAM" id="SSF56059">
    <property type="entry name" value="Glutathione synthetase ATP-binding domain-like"/>
    <property type="match status" value="1"/>
</dbReference>
<dbReference type="InterPro" id="IPR013815">
    <property type="entry name" value="ATP_grasp_subdomain_1"/>
</dbReference>
<reference evidence="1 2" key="1">
    <citation type="submission" date="2023-08" db="EMBL/GenBank/DDBJ databases">
        <title>Pleionea litopenaei sp. nov., isolated from stomach of juvenile Litopenaeus vannamei.</title>
        <authorList>
            <person name="Rho A.M."/>
            <person name="Hwang C.Y."/>
        </authorList>
    </citation>
    <scope>NUCLEOTIDE SEQUENCE [LARGE SCALE GENOMIC DNA]</scope>
    <source>
        <strain evidence="1 2">HL-JVS1</strain>
    </source>
</reference>
<dbReference type="EMBL" id="CP133548">
    <property type="protein sequence ID" value="WMS87749.1"/>
    <property type="molecule type" value="Genomic_DNA"/>
</dbReference>
<keyword evidence="2" id="KW-1185">Reference proteome</keyword>
<dbReference type="Gene3D" id="3.40.50.20">
    <property type="match status" value="1"/>
</dbReference>
<proteinExistence type="predicted"/>
<dbReference type="Proteomes" id="UP001239782">
    <property type="component" value="Chromosome"/>
</dbReference>
<dbReference type="PANTHER" id="PTHR39217">
    <property type="match status" value="1"/>
</dbReference>
<name>A0AA51RUK4_9GAMM</name>
<gene>
    <name evidence="1" type="ORF">Q9312_02210</name>
</gene>
<dbReference type="KEGG" id="plei:Q9312_02210"/>
<dbReference type="RefSeq" id="WP_309202902.1">
    <property type="nucleotide sequence ID" value="NZ_CP133548.1"/>
</dbReference>
<dbReference type="GO" id="GO:0005524">
    <property type="term" value="F:ATP binding"/>
    <property type="evidence" value="ECO:0007669"/>
    <property type="project" value="InterPro"/>
</dbReference>
<accession>A0AA51RUK4</accession>
<dbReference type="AlphaFoldDB" id="A0AA51RUK4"/>
<dbReference type="Gene3D" id="3.30.1490.20">
    <property type="entry name" value="ATP-grasp fold, A domain"/>
    <property type="match status" value="1"/>
</dbReference>
<evidence type="ECO:0000313" key="2">
    <source>
        <dbReference type="Proteomes" id="UP001239782"/>
    </source>
</evidence>